<evidence type="ECO:0000256" key="5">
    <source>
        <dbReference type="ARBA" id="ARBA00022723"/>
    </source>
</evidence>
<proteinExistence type="inferred from homology"/>
<dbReference type="GO" id="GO:0019288">
    <property type="term" value="P:isopentenyl diphosphate biosynthetic process, methylerythritol 4-phosphate pathway"/>
    <property type="evidence" value="ECO:0007669"/>
    <property type="project" value="UniProtKB-UniRule"/>
</dbReference>
<feature type="binding site" evidence="8">
    <location>
        <position position="139"/>
    </location>
    <ligand>
        <name>4-CDP-2-C-methyl-D-erythritol 2-phosphate</name>
        <dbReference type="ChEBI" id="CHEBI:57919"/>
    </ligand>
</feature>
<evidence type="ECO:0000256" key="2">
    <source>
        <dbReference type="ARBA" id="ARBA00004709"/>
    </source>
</evidence>
<dbReference type="InterPro" id="IPR003526">
    <property type="entry name" value="MECDP_synthase"/>
</dbReference>
<keyword evidence="7 8" id="KW-0456">Lyase</keyword>
<feature type="binding site" evidence="8">
    <location>
        <position position="42"/>
    </location>
    <ligand>
        <name>a divalent metal cation</name>
        <dbReference type="ChEBI" id="CHEBI:60240"/>
    </ligand>
</feature>
<feature type="binding site" evidence="8">
    <location>
        <begin position="8"/>
        <end position="10"/>
    </location>
    <ligand>
        <name>4-CDP-2-C-methyl-D-erythritol 2-phosphate</name>
        <dbReference type="ChEBI" id="CHEBI:57919"/>
    </ligand>
</feature>
<name>A0A3E3K1U0_9FIRM</name>
<feature type="binding site" evidence="8">
    <location>
        <begin position="61"/>
        <end position="65"/>
    </location>
    <ligand>
        <name>4-CDP-2-C-methyl-D-erythritol 2-phosphate</name>
        <dbReference type="ChEBI" id="CHEBI:57919"/>
    </ligand>
</feature>
<feature type="binding site" evidence="8">
    <location>
        <begin position="56"/>
        <end position="58"/>
    </location>
    <ligand>
        <name>4-CDP-2-C-methyl-D-erythritol 2-phosphate</name>
        <dbReference type="ChEBI" id="CHEBI:57919"/>
    </ligand>
</feature>
<gene>
    <name evidence="8" type="primary">ispF</name>
    <name evidence="11" type="ORF">DW016_09240</name>
</gene>
<comment type="similarity">
    <text evidence="3 8 9">Belongs to the IspF family.</text>
</comment>
<feature type="binding site" evidence="8">
    <location>
        <position position="8"/>
    </location>
    <ligand>
        <name>a divalent metal cation</name>
        <dbReference type="ChEBI" id="CHEBI:60240"/>
    </ligand>
</feature>
<comment type="function">
    <text evidence="8">Involved in the biosynthesis of isopentenyl diphosphate (IPP) and dimethylallyl diphosphate (DMAPP), two major building blocks of isoprenoid compounds. Catalyzes the conversion of 4-diphosphocytidyl-2-C-methyl-D-erythritol 2-phosphate (CDP-ME2P) to 2-C-methyl-D-erythritol 2,4-cyclodiphosphate (ME-CPP) with a corresponding release of cytidine 5-monophosphate (CMP).</text>
</comment>
<dbReference type="PANTHER" id="PTHR43181">
    <property type="entry name" value="2-C-METHYL-D-ERYTHRITOL 2,4-CYCLODIPHOSPHATE SYNTHASE, CHLOROPLASTIC"/>
    <property type="match status" value="1"/>
</dbReference>
<feature type="site" description="Transition state stabilizer" evidence="8">
    <location>
        <position position="34"/>
    </location>
</feature>
<comment type="caution">
    <text evidence="8">Lacks conserved residue(s) required for the propagation of feature annotation.</text>
</comment>
<evidence type="ECO:0000256" key="1">
    <source>
        <dbReference type="ARBA" id="ARBA00000200"/>
    </source>
</evidence>
<dbReference type="OrthoDB" id="9804336at2"/>
<dbReference type="FunFam" id="3.30.1330.50:FF:000001">
    <property type="entry name" value="2-C-methyl-D-erythritol 2,4-cyclodiphosphate synthase"/>
    <property type="match status" value="1"/>
</dbReference>
<dbReference type="NCBIfam" id="TIGR00151">
    <property type="entry name" value="ispF"/>
    <property type="match status" value="1"/>
</dbReference>
<dbReference type="GO" id="GO:0008685">
    <property type="term" value="F:2-C-methyl-D-erythritol 2,4-cyclodiphosphate synthase activity"/>
    <property type="evidence" value="ECO:0007669"/>
    <property type="project" value="UniProtKB-UniRule"/>
</dbReference>
<dbReference type="GO" id="GO:0016114">
    <property type="term" value="P:terpenoid biosynthetic process"/>
    <property type="evidence" value="ECO:0007669"/>
    <property type="project" value="InterPro"/>
</dbReference>
<evidence type="ECO:0000259" key="10">
    <source>
        <dbReference type="Pfam" id="PF02542"/>
    </source>
</evidence>
<evidence type="ECO:0000256" key="8">
    <source>
        <dbReference type="HAMAP-Rule" id="MF_00107"/>
    </source>
</evidence>
<dbReference type="HAMAP" id="MF_00107">
    <property type="entry name" value="IspF"/>
    <property type="match status" value="1"/>
</dbReference>
<reference evidence="11 12" key="1">
    <citation type="submission" date="2018-08" db="EMBL/GenBank/DDBJ databases">
        <title>A genome reference for cultivated species of the human gut microbiota.</title>
        <authorList>
            <person name="Zou Y."/>
            <person name="Xue W."/>
            <person name="Luo G."/>
        </authorList>
    </citation>
    <scope>NUCLEOTIDE SEQUENCE [LARGE SCALE GENOMIC DNA]</scope>
    <source>
        <strain evidence="11 12">AF37-2AT</strain>
    </source>
</reference>
<dbReference type="PROSITE" id="PS01350">
    <property type="entry name" value="ISPF"/>
    <property type="match status" value="1"/>
</dbReference>
<dbReference type="GeneID" id="97192278"/>
<feature type="site" description="Transition state stabilizer" evidence="8">
    <location>
        <position position="133"/>
    </location>
</feature>
<evidence type="ECO:0000256" key="4">
    <source>
        <dbReference type="ARBA" id="ARBA00012579"/>
    </source>
</evidence>
<dbReference type="UniPathway" id="UPA00056">
    <property type="reaction ID" value="UER00095"/>
</dbReference>
<feature type="domain" description="2-C-methyl-D-erythritol 2,4-cyclodiphosphate synthase" evidence="10">
    <location>
        <begin position="1"/>
        <end position="154"/>
    </location>
</feature>
<dbReference type="EMBL" id="QVLX01000004">
    <property type="protein sequence ID" value="RGE87104.1"/>
    <property type="molecule type" value="Genomic_DNA"/>
</dbReference>
<dbReference type="Pfam" id="PF02542">
    <property type="entry name" value="YgbB"/>
    <property type="match status" value="1"/>
</dbReference>
<dbReference type="GO" id="GO:0046872">
    <property type="term" value="F:metal ion binding"/>
    <property type="evidence" value="ECO:0007669"/>
    <property type="project" value="UniProtKB-KW"/>
</dbReference>
<accession>A0A3E3K1U0</accession>
<dbReference type="Proteomes" id="UP000261080">
    <property type="component" value="Unassembled WGS sequence"/>
</dbReference>
<evidence type="ECO:0000313" key="11">
    <source>
        <dbReference type="EMBL" id="RGE87104.1"/>
    </source>
</evidence>
<keyword evidence="12" id="KW-1185">Reference proteome</keyword>
<organism evidence="11 12">
    <name type="scientific">Sellimonas intestinalis</name>
    <dbReference type="NCBI Taxonomy" id="1653434"/>
    <lineage>
        <taxon>Bacteria</taxon>
        <taxon>Bacillati</taxon>
        <taxon>Bacillota</taxon>
        <taxon>Clostridia</taxon>
        <taxon>Lachnospirales</taxon>
        <taxon>Lachnospiraceae</taxon>
        <taxon>Sellimonas</taxon>
    </lineage>
</organism>
<dbReference type="InterPro" id="IPR020555">
    <property type="entry name" value="MECDP_synthase_CS"/>
</dbReference>
<dbReference type="Gene3D" id="3.30.1330.50">
    <property type="entry name" value="2-C-methyl-D-erythritol 2,4-cyclodiphosphate synthase"/>
    <property type="match status" value="1"/>
</dbReference>
<comment type="subunit">
    <text evidence="8">Homotrimer.</text>
</comment>
<evidence type="ECO:0000256" key="3">
    <source>
        <dbReference type="ARBA" id="ARBA00008480"/>
    </source>
</evidence>
<dbReference type="CDD" id="cd00554">
    <property type="entry name" value="MECDP_synthase"/>
    <property type="match status" value="1"/>
</dbReference>
<dbReference type="InterPro" id="IPR036571">
    <property type="entry name" value="MECDP_synthase_sf"/>
</dbReference>
<feature type="binding site" evidence="8">
    <location>
        <position position="142"/>
    </location>
    <ligand>
        <name>4-CDP-2-C-methyl-D-erythritol 2-phosphate</name>
        <dbReference type="ChEBI" id="CHEBI:57919"/>
    </ligand>
</feature>
<evidence type="ECO:0000256" key="7">
    <source>
        <dbReference type="ARBA" id="ARBA00023239"/>
    </source>
</evidence>
<feature type="binding site" evidence="8">
    <location>
        <position position="10"/>
    </location>
    <ligand>
        <name>a divalent metal cation</name>
        <dbReference type="ChEBI" id="CHEBI:60240"/>
    </ligand>
</feature>
<dbReference type="AlphaFoldDB" id="A0A3E3K1U0"/>
<dbReference type="SUPFAM" id="SSF69765">
    <property type="entry name" value="IpsF-like"/>
    <property type="match status" value="1"/>
</dbReference>
<feature type="binding site" evidence="8">
    <location>
        <begin position="132"/>
        <end position="135"/>
    </location>
    <ligand>
        <name>4-CDP-2-C-methyl-D-erythritol 2-phosphate</name>
        <dbReference type="ChEBI" id="CHEBI:57919"/>
    </ligand>
</feature>
<keyword evidence="6 8" id="KW-0414">Isoprene biosynthesis</keyword>
<feature type="binding site" evidence="8">
    <location>
        <begin position="34"/>
        <end position="35"/>
    </location>
    <ligand>
        <name>4-CDP-2-C-methyl-D-erythritol 2-phosphate</name>
        <dbReference type="ChEBI" id="CHEBI:57919"/>
    </ligand>
</feature>
<comment type="caution">
    <text evidence="11">The sequence shown here is derived from an EMBL/GenBank/DDBJ whole genome shotgun (WGS) entry which is preliminary data.</text>
</comment>
<evidence type="ECO:0000313" key="12">
    <source>
        <dbReference type="Proteomes" id="UP000261080"/>
    </source>
</evidence>
<comment type="cofactor">
    <cofactor evidence="8">
        <name>a divalent metal cation</name>
        <dbReference type="ChEBI" id="CHEBI:60240"/>
    </cofactor>
    <text evidence="8">Binds 1 divalent metal cation per subunit.</text>
</comment>
<dbReference type="PANTHER" id="PTHR43181:SF1">
    <property type="entry name" value="2-C-METHYL-D-ERYTHRITOL 2,4-CYCLODIPHOSPHATE SYNTHASE, CHLOROPLASTIC"/>
    <property type="match status" value="1"/>
</dbReference>
<sequence>MRIGMGYDVHKLTEGRELILGGVKIPYEKGLLGHSDADVLLHAVMDALLGAASLGDIGLHFPDTDEAYRGVSSLKLLKRVGELLDEHLYVIENIDATIIAERPKMRPYIDEMRENIARALTLDVDQVNIKATTEEGLGFTGKGEGVSSQAICCIEKMTNFSYDVTEQGTGCRNCQGCGISKGQVI</sequence>
<comment type="pathway">
    <text evidence="2 8">Isoprenoid biosynthesis; isopentenyl diphosphate biosynthesis via DXP pathway; isopentenyl diphosphate from 1-deoxy-D-xylulose 5-phosphate: step 4/6.</text>
</comment>
<dbReference type="EC" id="4.6.1.12" evidence="4 8"/>
<comment type="catalytic activity">
    <reaction evidence="1 8 9">
        <text>4-CDP-2-C-methyl-D-erythritol 2-phosphate = 2-C-methyl-D-erythritol 2,4-cyclic diphosphate + CMP</text>
        <dbReference type="Rhea" id="RHEA:23864"/>
        <dbReference type="ChEBI" id="CHEBI:57919"/>
        <dbReference type="ChEBI" id="CHEBI:58483"/>
        <dbReference type="ChEBI" id="CHEBI:60377"/>
        <dbReference type="EC" id="4.6.1.12"/>
    </reaction>
</comment>
<keyword evidence="5 8" id="KW-0479">Metal-binding</keyword>
<evidence type="ECO:0000256" key="9">
    <source>
        <dbReference type="RuleBase" id="RU004395"/>
    </source>
</evidence>
<dbReference type="RefSeq" id="WP_024732194.1">
    <property type="nucleotide sequence ID" value="NZ_BAABYU010000001.1"/>
</dbReference>
<protein>
    <recommendedName>
        <fullName evidence="4 8">2-C-methyl-D-erythritol 2,4-cyclodiphosphate synthase</fullName>
        <shortName evidence="8">MECDP-synthase</shortName>
        <shortName evidence="8">MECPP-synthase</shortName>
        <shortName evidence="8">MECPS</shortName>
        <ecNumber evidence="4 8">4.6.1.12</ecNumber>
    </recommendedName>
</protein>
<evidence type="ECO:0000256" key="6">
    <source>
        <dbReference type="ARBA" id="ARBA00023229"/>
    </source>
</evidence>